<dbReference type="GO" id="GO:0009423">
    <property type="term" value="P:chorismate biosynthetic process"/>
    <property type="evidence" value="ECO:0007669"/>
    <property type="project" value="TreeGrafter"/>
</dbReference>
<dbReference type="GO" id="GO:0005829">
    <property type="term" value="C:cytosol"/>
    <property type="evidence" value="ECO:0007669"/>
    <property type="project" value="TreeGrafter"/>
</dbReference>
<dbReference type="InterPro" id="IPR036291">
    <property type="entry name" value="NAD(P)-bd_dom_sf"/>
</dbReference>
<accession>A0A652YJB2</accession>
<dbReference type="Gene3D" id="3.40.50.720">
    <property type="entry name" value="NAD(P)-binding Rossmann-like Domain"/>
    <property type="match status" value="1"/>
</dbReference>
<dbReference type="EMBL" id="VNIQ01000009">
    <property type="protein sequence ID" value="TYQ01054.1"/>
    <property type="molecule type" value="Genomic_DNA"/>
</dbReference>
<gene>
    <name evidence="2" type="ORF">FNL38_10967</name>
</gene>
<dbReference type="Gene3D" id="3.40.50.10860">
    <property type="entry name" value="Leucine Dehydrogenase, chain A, domain 1"/>
    <property type="match status" value="1"/>
</dbReference>
<dbReference type="SUPFAM" id="SSF51735">
    <property type="entry name" value="NAD(P)-binding Rossmann-fold domains"/>
    <property type="match status" value="1"/>
</dbReference>
<evidence type="ECO:0000259" key="1">
    <source>
        <dbReference type="Pfam" id="PF08501"/>
    </source>
</evidence>
<protein>
    <submittedName>
        <fullName evidence="2">Shikimate dehydrogenase</fullName>
    </submittedName>
</protein>
<feature type="domain" description="Shikimate dehydrogenase substrate binding N-terminal" evidence="1">
    <location>
        <begin position="57"/>
        <end position="125"/>
    </location>
</feature>
<dbReference type="PANTHER" id="PTHR21089:SF9">
    <property type="entry name" value="SHIKIMATE DEHYDROGENASE-LIKE PROTEIN HI_0607"/>
    <property type="match status" value="1"/>
</dbReference>
<sequence>MGSVTSYSEQIPAWMGLITALKFTVARIRVDAMTVDLNKDTLLCMSLSGRPSNIGTRFHNYLYEELGLNFVYKAFTTTDVPAAVAGIRALGIRGCGVSMPFKEQVIAHVDVMHDSASAIDSVNTIVNEDGILHAYNTDYQAVANLLRENKVDTSLSVAVSGSGGMAKAVVAAVRDTGFTDVTVVARNKSAGDALASQYGFQWREDLDDLRPGVLINATPIGMAGGPEADALSFPDVVVRGAQVVFDVVAMPENTPLILLAEELGKTVITGASVIALQAAEQFALYTGVRPSAEQIQRASEYSRA</sequence>
<dbReference type="NCBIfam" id="NF009202">
    <property type="entry name" value="PRK12550.1"/>
    <property type="match status" value="1"/>
</dbReference>
<name>A0A652YJB2_NOCGL</name>
<organism evidence="2">
    <name type="scientific">Nocardia globerula</name>
    <dbReference type="NCBI Taxonomy" id="1818"/>
    <lineage>
        <taxon>Bacteria</taxon>
        <taxon>Bacillati</taxon>
        <taxon>Actinomycetota</taxon>
        <taxon>Actinomycetes</taxon>
        <taxon>Mycobacteriales</taxon>
        <taxon>Nocardiaceae</taxon>
        <taxon>Nocardia</taxon>
    </lineage>
</organism>
<dbReference type="GO" id="GO:0050661">
    <property type="term" value="F:NADP binding"/>
    <property type="evidence" value="ECO:0007669"/>
    <property type="project" value="TreeGrafter"/>
</dbReference>
<reference evidence="2" key="1">
    <citation type="submission" date="2019-07" db="EMBL/GenBank/DDBJ databases">
        <title>Genomic Encyclopedia of Type Strains, Phase IV (KMG-IV): sequencing the most valuable type-strain genomes for metagenomic binning, comparative biology and taxonomic classification.</title>
        <authorList>
            <person name="Goeker M."/>
        </authorList>
    </citation>
    <scope>NUCLEOTIDE SEQUENCE</scope>
    <source>
        <strain evidence="2">DSM 44596</strain>
    </source>
</reference>
<dbReference type="CDD" id="cd01065">
    <property type="entry name" value="NAD_bind_Shikimate_DH"/>
    <property type="match status" value="1"/>
</dbReference>
<dbReference type="GO" id="GO:0004764">
    <property type="term" value="F:shikimate 3-dehydrogenase (NADP+) activity"/>
    <property type="evidence" value="ECO:0007669"/>
    <property type="project" value="InterPro"/>
</dbReference>
<dbReference type="AlphaFoldDB" id="A0A652YJB2"/>
<comment type="caution">
    <text evidence="2">The sequence shown here is derived from an EMBL/GenBank/DDBJ whole genome shotgun (WGS) entry which is preliminary data.</text>
</comment>
<dbReference type="InterPro" id="IPR013708">
    <property type="entry name" value="Shikimate_DH-bd_N"/>
</dbReference>
<dbReference type="Pfam" id="PF08501">
    <property type="entry name" value="Shikimate_dh_N"/>
    <property type="match status" value="1"/>
</dbReference>
<dbReference type="SUPFAM" id="SSF53223">
    <property type="entry name" value="Aminoacid dehydrogenase-like, N-terminal domain"/>
    <property type="match status" value="1"/>
</dbReference>
<evidence type="ECO:0000313" key="2">
    <source>
        <dbReference type="EMBL" id="TYQ01054.1"/>
    </source>
</evidence>
<dbReference type="GO" id="GO:0019632">
    <property type="term" value="P:shikimate metabolic process"/>
    <property type="evidence" value="ECO:0007669"/>
    <property type="project" value="TreeGrafter"/>
</dbReference>
<dbReference type="PANTHER" id="PTHR21089">
    <property type="entry name" value="SHIKIMATE DEHYDROGENASE"/>
    <property type="match status" value="1"/>
</dbReference>
<proteinExistence type="predicted"/>
<dbReference type="InterPro" id="IPR046346">
    <property type="entry name" value="Aminoacid_DH-like_N_sf"/>
</dbReference>
<dbReference type="InterPro" id="IPR022893">
    <property type="entry name" value="Shikimate_DH_fam"/>
</dbReference>